<dbReference type="SMART" id="SM00465">
    <property type="entry name" value="GIYc"/>
    <property type="match status" value="1"/>
</dbReference>
<dbReference type="GO" id="GO:0004519">
    <property type="term" value="F:endonuclease activity"/>
    <property type="evidence" value="ECO:0007669"/>
    <property type="project" value="UniProtKB-KW"/>
</dbReference>
<dbReference type="InterPro" id="IPR000305">
    <property type="entry name" value="GIY-YIG_endonuc"/>
</dbReference>
<accession>A0A8S5QMV5</accession>
<dbReference type="InterPro" id="IPR006350">
    <property type="entry name" value="Intron_endoG1"/>
</dbReference>
<organism evidence="4">
    <name type="scientific">CrAss-like virus sp. ctYsL76</name>
    <dbReference type="NCBI Taxonomy" id="2826826"/>
    <lineage>
        <taxon>Viruses</taxon>
        <taxon>Duplodnaviria</taxon>
        <taxon>Heunggongvirae</taxon>
        <taxon>Uroviricota</taxon>
        <taxon>Caudoviricetes</taxon>
        <taxon>Crassvirales</taxon>
    </lineage>
</organism>
<comment type="cofactor">
    <cofactor evidence="1">
        <name>Mg(2+)</name>
        <dbReference type="ChEBI" id="CHEBI:18420"/>
    </cofactor>
</comment>
<protein>
    <submittedName>
        <fullName evidence="4">Intron associated endonuclease</fullName>
    </submittedName>
</protein>
<feature type="domain" description="GIY-YIG" evidence="3">
    <location>
        <begin position="13"/>
        <end position="97"/>
    </location>
</feature>
<keyword evidence="4" id="KW-0540">Nuclease</keyword>
<evidence type="ECO:0000256" key="2">
    <source>
        <dbReference type="ARBA" id="ARBA00022842"/>
    </source>
</evidence>
<dbReference type="SUPFAM" id="SSF82771">
    <property type="entry name" value="GIY-YIG endonuclease"/>
    <property type="match status" value="1"/>
</dbReference>
<evidence type="ECO:0000313" key="4">
    <source>
        <dbReference type="EMBL" id="DAE19940.1"/>
    </source>
</evidence>
<evidence type="ECO:0000259" key="3">
    <source>
        <dbReference type="PROSITE" id="PS50164"/>
    </source>
</evidence>
<name>A0A8S5QMV5_9CAUD</name>
<dbReference type="InterPro" id="IPR035901">
    <property type="entry name" value="GIY-YIG_endonuc_sf"/>
</dbReference>
<sequence length="140" mass="16585">MNLFEICNKELKRKSGIYKISYNDHVYIGSSKNLYSRLMEYKRDLLKGRHSNQILTNIVAKYGIENLVVEIVEYCSPEIRFEREKYYIEFYKADINLKDPITFELSESSRAKLGASVKLGRLHGKYKTKYDYSAIERYDI</sequence>
<keyword evidence="2" id="KW-0460">Magnesium</keyword>
<keyword evidence="4" id="KW-0255">Endonuclease</keyword>
<dbReference type="Gene3D" id="3.40.1440.10">
    <property type="entry name" value="GIY-YIG endonuclease"/>
    <property type="match status" value="1"/>
</dbReference>
<dbReference type="NCBIfam" id="TIGR01453">
    <property type="entry name" value="grpIintron_endo"/>
    <property type="match status" value="1"/>
</dbReference>
<dbReference type="EMBL" id="BK015689">
    <property type="protein sequence ID" value="DAE19940.1"/>
    <property type="molecule type" value="Genomic_DNA"/>
</dbReference>
<dbReference type="Pfam" id="PF01541">
    <property type="entry name" value="GIY-YIG"/>
    <property type="match status" value="1"/>
</dbReference>
<proteinExistence type="predicted"/>
<reference evidence="4" key="1">
    <citation type="journal article" date="2021" name="Proc. Natl. Acad. Sci. U.S.A.">
        <title>A Catalog of Tens of Thousands of Viruses from Human Metagenomes Reveals Hidden Associations with Chronic Diseases.</title>
        <authorList>
            <person name="Tisza M.J."/>
            <person name="Buck C.B."/>
        </authorList>
    </citation>
    <scope>NUCLEOTIDE SEQUENCE</scope>
    <source>
        <strain evidence="4">CtYsL76</strain>
    </source>
</reference>
<dbReference type="PROSITE" id="PS50164">
    <property type="entry name" value="GIY_YIG"/>
    <property type="match status" value="1"/>
</dbReference>
<evidence type="ECO:0000256" key="1">
    <source>
        <dbReference type="ARBA" id="ARBA00001946"/>
    </source>
</evidence>
<keyword evidence="4" id="KW-0378">Hydrolase</keyword>